<dbReference type="PROSITE" id="PS00683">
    <property type="entry name" value="RHODANESE_2"/>
    <property type="match status" value="1"/>
</dbReference>
<dbReference type="InterPro" id="IPR001307">
    <property type="entry name" value="Thiosulphate_STrfase_CS"/>
</dbReference>
<dbReference type="PROSITE" id="PS51257">
    <property type="entry name" value="PROKAR_LIPOPROTEIN"/>
    <property type="match status" value="1"/>
</dbReference>
<dbReference type="AlphaFoldDB" id="A0A316TRJ3"/>
<keyword evidence="1" id="KW-0677">Repeat</keyword>
<dbReference type="PROSITE" id="PS50206">
    <property type="entry name" value="RHODANESE_3"/>
    <property type="match status" value="2"/>
</dbReference>
<organism evidence="5 6">
    <name type="scientific">Rhodohalobacter mucosus</name>
    <dbReference type="NCBI Taxonomy" id="2079485"/>
    <lineage>
        <taxon>Bacteria</taxon>
        <taxon>Pseudomonadati</taxon>
        <taxon>Balneolota</taxon>
        <taxon>Balneolia</taxon>
        <taxon>Balneolales</taxon>
        <taxon>Balneolaceae</taxon>
        <taxon>Rhodohalobacter</taxon>
    </lineage>
</organism>
<protein>
    <recommendedName>
        <fullName evidence="2">Sulfurtransferase</fullName>
    </recommendedName>
</protein>
<feature type="domain" description="Rhodanese" evidence="4">
    <location>
        <begin position="185"/>
        <end position="298"/>
    </location>
</feature>
<evidence type="ECO:0000256" key="2">
    <source>
        <dbReference type="RuleBase" id="RU000507"/>
    </source>
</evidence>
<evidence type="ECO:0000313" key="6">
    <source>
        <dbReference type="Proteomes" id="UP000245533"/>
    </source>
</evidence>
<dbReference type="CDD" id="cd01449">
    <property type="entry name" value="TST_Repeat_2"/>
    <property type="match status" value="1"/>
</dbReference>
<gene>
    <name evidence="5" type="ORF">DDZ15_12090</name>
</gene>
<reference evidence="5 6" key="1">
    <citation type="submission" date="2018-05" db="EMBL/GenBank/DDBJ databases">
        <title>Rhodohalobacter halophilus gen. nov., sp. nov., a moderately halophilic member of the family Balneolaceae.</title>
        <authorList>
            <person name="Liu Z.-W."/>
        </authorList>
    </citation>
    <scope>NUCLEOTIDE SEQUENCE [LARGE SCALE GENOMIC DNA]</scope>
    <source>
        <strain evidence="5 6">8A47</strain>
    </source>
</reference>
<dbReference type="GO" id="GO:0004792">
    <property type="term" value="F:thiosulfate-cyanide sulfurtransferase activity"/>
    <property type="evidence" value="ECO:0007669"/>
    <property type="project" value="InterPro"/>
</dbReference>
<dbReference type="Gene3D" id="3.40.250.10">
    <property type="entry name" value="Rhodanese-like domain"/>
    <property type="match status" value="2"/>
</dbReference>
<evidence type="ECO:0000313" key="5">
    <source>
        <dbReference type="EMBL" id="PWN05919.1"/>
    </source>
</evidence>
<keyword evidence="3" id="KW-0732">Signal</keyword>
<comment type="caution">
    <text evidence="5">The sequence shown here is derived from an EMBL/GenBank/DDBJ whole genome shotgun (WGS) entry which is preliminary data.</text>
</comment>
<evidence type="ECO:0000256" key="1">
    <source>
        <dbReference type="ARBA" id="ARBA00022737"/>
    </source>
</evidence>
<proteinExistence type="predicted"/>
<dbReference type="CDD" id="cd01448">
    <property type="entry name" value="TST_Repeat_1"/>
    <property type="match status" value="1"/>
</dbReference>
<keyword evidence="6" id="KW-1185">Reference proteome</keyword>
<dbReference type="PANTHER" id="PTHR43855:SF1">
    <property type="entry name" value="THIOSULFATE SULFURTRANSFERASE"/>
    <property type="match status" value="1"/>
</dbReference>
<dbReference type="Proteomes" id="UP000245533">
    <property type="component" value="Unassembled WGS sequence"/>
</dbReference>
<dbReference type="InterPro" id="IPR001763">
    <property type="entry name" value="Rhodanese-like_dom"/>
</dbReference>
<keyword evidence="2" id="KW-0808">Transferase</keyword>
<dbReference type="EMBL" id="QGGB01000008">
    <property type="protein sequence ID" value="PWN05919.1"/>
    <property type="molecule type" value="Genomic_DNA"/>
</dbReference>
<name>A0A316TRJ3_9BACT</name>
<evidence type="ECO:0000259" key="4">
    <source>
        <dbReference type="PROSITE" id="PS50206"/>
    </source>
</evidence>
<feature type="signal peptide" evidence="3">
    <location>
        <begin position="1"/>
        <end position="20"/>
    </location>
</feature>
<dbReference type="InterPro" id="IPR036873">
    <property type="entry name" value="Rhodanese-like_dom_sf"/>
</dbReference>
<dbReference type="SUPFAM" id="SSF52821">
    <property type="entry name" value="Rhodanese/Cell cycle control phosphatase"/>
    <property type="match status" value="2"/>
</dbReference>
<evidence type="ECO:0000256" key="3">
    <source>
        <dbReference type="SAM" id="SignalP"/>
    </source>
</evidence>
<dbReference type="RefSeq" id="WP_109647361.1">
    <property type="nucleotide sequence ID" value="NZ_QGGB01000008.1"/>
</dbReference>
<feature type="chain" id="PRO_5016369783" description="Sulfurtransferase" evidence="3">
    <location>
        <begin position="21"/>
        <end position="303"/>
    </location>
</feature>
<feature type="domain" description="Rhodanese" evidence="4">
    <location>
        <begin position="48"/>
        <end position="155"/>
    </location>
</feature>
<dbReference type="OrthoDB" id="9770030at2"/>
<accession>A0A316TRJ3</accession>
<dbReference type="InterPro" id="IPR051126">
    <property type="entry name" value="Thiosulfate_sulfurtransferase"/>
</dbReference>
<dbReference type="SMART" id="SM00450">
    <property type="entry name" value="RHOD"/>
    <property type="match status" value="2"/>
</dbReference>
<sequence length="303" mass="33678">MKVKYIVTFLLPLLLITACSQQVDQPLTDYPNSELLISAAELNEQINGGDDPVVIDTRAEEPDSLIPGAVHFQAVSELIDPDHPVESYLIGPEAFEEKMRALGLDNEDRLVLYDGGNSLAAARLFYALDYYGFSNAAILNGGFEAWMEEALPFAKEPESPESGMFTVAVQEAKICDINYIVEASNDPDKIIFDVRSPEEYRGETDRAEKNGHIPNAINLEWNNLIESEGVPYFLSAAEIQDKLNAMGITWDKEIITHCQSNVRGSHAYFTLRLMGYDSVRAYEGSWSEYGNSSETVVQSTVSE</sequence>
<dbReference type="Pfam" id="PF00581">
    <property type="entry name" value="Rhodanese"/>
    <property type="match status" value="2"/>
</dbReference>
<dbReference type="PANTHER" id="PTHR43855">
    <property type="entry name" value="THIOSULFATE SULFURTRANSFERASE"/>
    <property type="match status" value="1"/>
</dbReference>